<dbReference type="EMBL" id="LR796649">
    <property type="protein sequence ID" value="CAB4157093.1"/>
    <property type="molecule type" value="Genomic_DNA"/>
</dbReference>
<protein>
    <submittedName>
        <fullName evidence="2">Uncharacterized protein</fullName>
    </submittedName>
</protein>
<name>A0A6J7X761_9CAUD</name>
<dbReference type="EMBL" id="LR798347">
    <property type="protein sequence ID" value="CAB5225371.1"/>
    <property type="molecule type" value="Genomic_DNA"/>
</dbReference>
<accession>A0A6J7X761</accession>
<evidence type="ECO:0000313" key="2">
    <source>
        <dbReference type="EMBL" id="CAB5225371.1"/>
    </source>
</evidence>
<gene>
    <name evidence="1" type="ORF">UFOVP680_46</name>
    <name evidence="2" type="ORF">UFOVP748_9</name>
</gene>
<reference evidence="2" key="1">
    <citation type="submission" date="2020-05" db="EMBL/GenBank/DDBJ databases">
        <authorList>
            <person name="Chiriac C."/>
            <person name="Salcher M."/>
            <person name="Ghai R."/>
            <person name="Kavagutti S V."/>
        </authorList>
    </citation>
    <scope>NUCLEOTIDE SEQUENCE</scope>
</reference>
<proteinExistence type="predicted"/>
<organism evidence="2">
    <name type="scientific">uncultured Caudovirales phage</name>
    <dbReference type="NCBI Taxonomy" id="2100421"/>
    <lineage>
        <taxon>Viruses</taxon>
        <taxon>Duplodnaviria</taxon>
        <taxon>Heunggongvirae</taxon>
        <taxon>Uroviricota</taxon>
        <taxon>Caudoviricetes</taxon>
        <taxon>Peduoviridae</taxon>
        <taxon>Maltschvirus</taxon>
        <taxon>Maltschvirus maltsch</taxon>
    </lineage>
</organism>
<evidence type="ECO:0000313" key="1">
    <source>
        <dbReference type="EMBL" id="CAB4157093.1"/>
    </source>
</evidence>
<sequence length="56" mass="6280">MKLEFSREEILALILAHANRICPLGRFNNVSELYGYVSNVVVSVKEAEERAGDEAQ</sequence>